<dbReference type="HOGENOM" id="CLU_2575445_0_0_1"/>
<dbReference type="Proteomes" id="UP000054485">
    <property type="component" value="Unassembled WGS sequence"/>
</dbReference>
<name>A0A0D0BHB5_9AGAM</name>
<evidence type="ECO:0000313" key="1">
    <source>
        <dbReference type="EMBL" id="KIK48989.1"/>
    </source>
</evidence>
<protein>
    <submittedName>
        <fullName evidence="1">Uncharacterized protein</fullName>
    </submittedName>
</protein>
<accession>A0A0D0BHB5</accession>
<sequence>MLRSFIYCLDMTEFITTWNNRIFRSPLISFVGGDCGWQVNIVRVSFQASMSKIPHQSRTMTISEVPISGDSSRERECHKAM</sequence>
<dbReference type="EMBL" id="KN835134">
    <property type="protein sequence ID" value="KIK48989.1"/>
    <property type="molecule type" value="Genomic_DNA"/>
</dbReference>
<organism evidence="1 2">
    <name type="scientific">Suillus luteus UH-Slu-Lm8-n1</name>
    <dbReference type="NCBI Taxonomy" id="930992"/>
    <lineage>
        <taxon>Eukaryota</taxon>
        <taxon>Fungi</taxon>
        <taxon>Dikarya</taxon>
        <taxon>Basidiomycota</taxon>
        <taxon>Agaricomycotina</taxon>
        <taxon>Agaricomycetes</taxon>
        <taxon>Agaricomycetidae</taxon>
        <taxon>Boletales</taxon>
        <taxon>Suillineae</taxon>
        <taxon>Suillaceae</taxon>
        <taxon>Suillus</taxon>
    </lineage>
</organism>
<gene>
    <name evidence="1" type="ORF">CY34DRAFT_429300</name>
</gene>
<keyword evidence="2" id="KW-1185">Reference proteome</keyword>
<reference evidence="2" key="2">
    <citation type="submission" date="2015-01" db="EMBL/GenBank/DDBJ databases">
        <title>Evolutionary Origins and Diversification of the Mycorrhizal Mutualists.</title>
        <authorList>
            <consortium name="DOE Joint Genome Institute"/>
            <consortium name="Mycorrhizal Genomics Consortium"/>
            <person name="Kohler A."/>
            <person name="Kuo A."/>
            <person name="Nagy L.G."/>
            <person name="Floudas D."/>
            <person name="Copeland A."/>
            <person name="Barry K.W."/>
            <person name="Cichocki N."/>
            <person name="Veneault-Fourrey C."/>
            <person name="LaButti K."/>
            <person name="Lindquist E.A."/>
            <person name="Lipzen A."/>
            <person name="Lundell T."/>
            <person name="Morin E."/>
            <person name="Murat C."/>
            <person name="Riley R."/>
            <person name="Ohm R."/>
            <person name="Sun H."/>
            <person name="Tunlid A."/>
            <person name="Henrissat B."/>
            <person name="Grigoriev I.V."/>
            <person name="Hibbett D.S."/>
            <person name="Martin F."/>
        </authorList>
    </citation>
    <scope>NUCLEOTIDE SEQUENCE [LARGE SCALE GENOMIC DNA]</scope>
    <source>
        <strain evidence="2">UH-Slu-Lm8-n1</strain>
    </source>
</reference>
<reference evidence="1 2" key="1">
    <citation type="submission" date="2014-04" db="EMBL/GenBank/DDBJ databases">
        <authorList>
            <consortium name="DOE Joint Genome Institute"/>
            <person name="Kuo A."/>
            <person name="Ruytinx J."/>
            <person name="Rineau F."/>
            <person name="Colpaert J."/>
            <person name="Kohler A."/>
            <person name="Nagy L.G."/>
            <person name="Floudas D."/>
            <person name="Copeland A."/>
            <person name="Barry K.W."/>
            <person name="Cichocki N."/>
            <person name="Veneault-Fourrey C."/>
            <person name="LaButti K."/>
            <person name="Lindquist E.A."/>
            <person name="Lipzen A."/>
            <person name="Lundell T."/>
            <person name="Morin E."/>
            <person name="Murat C."/>
            <person name="Sun H."/>
            <person name="Tunlid A."/>
            <person name="Henrissat B."/>
            <person name="Grigoriev I.V."/>
            <person name="Hibbett D.S."/>
            <person name="Martin F."/>
            <person name="Nordberg H.P."/>
            <person name="Cantor M.N."/>
            <person name="Hua S.X."/>
        </authorList>
    </citation>
    <scope>NUCLEOTIDE SEQUENCE [LARGE SCALE GENOMIC DNA]</scope>
    <source>
        <strain evidence="1 2">UH-Slu-Lm8-n1</strain>
    </source>
</reference>
<evidence type="ECO:0000313" key="2">
    <source>
        <dbReference type="Proteomes" id="UP000054485"/>
    </source>
</evidence>
<proteinExistence type="predicted"/>
<dbReference type="InParanoid" id="A0A0D0BHB5"/>
<dbReference type="AlphaFoldDB" id="A0A0D0BHB5"/>